<organism evidence="2">
    <name type="scientific">Citrobacter koseri</name>
    <name type="common">Citrobacter diversus</name>
    <dbReference type="NCBI Taxonomy" id="545"/>
    <lineage>
        <taxon>Bacteria</taxon>
        <taxon>Pseudomonadati</taxon>
        <taxon>Pseudomonadota</taxon>
        <taxon>Gammaproteobacteria</taxon>
        <taxon>Enterobacterales</taxon>
        <taxon>Enterobacteriaceae</taxon>
        <taxon>Citrobacter</taxon>
    </lineage>
</organism>
<dbReference type="EMBL" id="LK931336">
    <property type="protein sequence ID" value="CDZ85889.1"/>
    <property type="molecule type" value="Genomic_DNA"/>
</dbReference>
<dbReference type="AlphaFoldDB" id="A0A078LNS7"/>
<evidence type="ECO:0000256" key="1">
    <source>
        <dbReference type="SAM" id="MobiDB-lite"/>
    </source>
</evidence>
<name>A0A078LNS7_CITKO</name>
<dbReference type="Gene3D" id="6.10.200.10">
    <property type="entry name" value="Regulatory phage protein Cox"/>
    <property type="match status" value="1"/>
</dbReference>
<dbReference type="PATRIC" id="fig|545.12.peg.4129"/>
<reference evidence="2" key="1">
    <citation type="submission" date="2014-06" db="EMBL/GenBank/DDBJ databases">
        <authorList>
            <person name="Urmite Genomes Urmite Genomes"/>
        </authorList>
    </citation>
    <scope>NUCLEOTIDE SEQUENCE</scope>
</reference>
<feature type="region of interest" description="Disordered" evidence="1">
    <location>
        <begin position="1"/>
        <end position="37"/>
    </location>
</feature>
<dbReference type="InterPro" id="IPR038147">
    <property type="entry name" value="Cox_sf"/>
</dbReference>
<dbReference type="InterPro" id="IPR019679">
    <property type="entry name" value="Phage_P2_Cox"/>
</dbReference>
<accession>A0A078LNS7</accession>
<gene>
    <name evidence="2" type="ORF">BN1086_04115</name>
</gene>
<dbReference type="SMR" id="A0A078LNS7"/>
<feature type="compositionally biased region" description="Basic and acidic residues" evidence="1">
    <location>
        <begin position="16"/>
        <end position="37"/>
    </location>
</feature>
<evidence type="ECO:0000313" key="2">
    <source>
        <dbReference type="EMBL" id="CDZ85889.1"/>
    </source>
</evidence>
<sequence length="141" mass="15927">MQESTQNAPESLCGTRCDHLSEMPEGEHQKTGRKAREREEIRLSENPSHLLSKEGFAMYIGKTVDAIVSMAKAGKLPAVYMADPLKPGGNAELYINRKAWDEACDRLIENAPQEWHDWENRLFLFKPTSGRRNRNISGKAA</sequence>
<protein>
    <submittedName>
        <fullName evidence="2">Regulatory phage protein cox</fullName>
    </submittedName>
</protein>
<dbReference type="Pfam" id="PF10743">
    <property type="entry name" value="Phage_Cox"/>
    <property type="match status" value="1"/>
</dbReference>
<proteinExistence type="predicted"/>